<reference evidence="2" key="1">
    <citation type="submission" date="2020-07" db="EMBL/GenBank/DDBJ databases">
        <title>Multicomponent nature underlies the extraordinary mechanical properties of spider dragline silk.</title>
        <authorList>
            <person name="Kono N."/>
            <person name="Nakamura H."/>
            <person name="Mori M."/>
            <person name="Yoshida Y."/>
            <person name="Ohtoshi R."/>
            <person name="Malay A.D."/>
            <person name="Moran D.A.P."/>
            <person name="Tomita M."/>
            <person name="Numata K."/>
            <person name="Arakawa K."/>
        </authorList>
    </citation>
    <scope>NUCLEOTIDE SEQUENCE</scope>
</reference>
<feature type="transmembrane region" description="Helical" evidence="1">
    <location>
        <begin position="330"/>
        <end position="349"/>
    </location>
</feature>
<keyword evidence="1" id="KW-1133">Transmembrane helix</keyword>
<protein>
    <submittedName>
        <fullName evidence="2">Uncharacterized protein</fullName>
    </submittedName>
</protein>
<feature type="transmembrane region" description="Helical" evidence="1">
    <location>
        <begin position="66"/>
        <end position="87"/>
    </location>
</feature>
<dbReference type="EMBL" id="BMAO01002327">
    <property type="protein sequence ID" value="GFQ79947.1"/>
    <property type="molecule type" value="Genomic_DNA"/>
</dbReference>
<evidence type="ECO:0000256" key="1">
    <source>
        <dbReference type="SAM" id="Phobius"/>
    </source>
</evidence>
<proteinExistence type="predicted"/>
<feature type="transmembrane region" description="Helical" evidence="1">
    <location>
        <begin position="41"/>
        <end position="60"/>
    </location>
</feature>
<keyword evidence="3" id="KW-1185">Reference proteome</keyword>
<feature type="transmembrane region" description="Helical" evidence="1">
    <location>
        <begin position="121"/>
        <end position="142"/>
    </location>
</feature>
<dbReference type="AlphaFoldDB" id="A0A8X6FHP9"/>
<organism evidence="2 3">
    <name type="scientific">Trichonephila clavata</name>
    <name type="common">Joro spider</name>
    <name type="synonym">Nephila clavata</name>
    <dbReference type="NCBI Taxonomy" id="2740835"/>
    <lineage>
        <taxon>Eukaryota</taxon>
        <taxon>Metazoa</taxon>
        <taxon>Ecdysozoa</taxon>
        <taxon>Arthropoda</taxon>
        <taxon>Chelicerata</taxon>
        <taxon>Arachnida</taxon>
        <taxon>Araneae</taxon>
        <taxon>Araneomorphae</taxon>
        <taxon>Entelegynae</taxon>
        <taxon>Araneoidea</taxon>
        <taxon>Nephilidae</taxon>
        <taxon>Trichonephila</taxon>
    </lineage>
</organism>
<dbReference type="Proteomes" id="UP000887116">
    <property type="component" value="Unassembled WGS sequence"/>
</dbReference>
<evidence type="ECO:0000313" key="3">
    <source>
        <dbReference type="Proteomes" id="UP000887116"/>
    </source>
</evidence>
<comment type="caution">
    <text evidence="2">The sequence shown here is derived from an EMBL/GenBank/DDBJ whole genome shotgun (WGS) entry which is preliminary data.</text>
</comment>
<dbReference type="OrthoDB" id="6430584at2759"/>
<name>A0A8X6FHP9_TRICU</name>
<gene>
    <name evidence="2" type="primary">AVEN_73794_1</name>
    <name evidence="2" type="ORF">TNCT_420911</name>
</gene>
<sequence length="351" mass="40890">MNPLQKDNNIPTPIKSIWLPSLFLFRLSGLYSKKQNKRYQVALAVLFNVATLWVMAFKIFCVSQTLKWGTVFSAIIKVIPLILWWLVRLRMKKILSLVKKLDFFGEEISTRERISKFSKMVTVGAISLIFLQSVIRILIITISSPVCIYRELISISKRNRVIIYILDEVFNRYPVAIIILTVVSFFATYCYTLSVALQGKHYTSKTQAFLVCERTLQIFRELENVFSPLILLVFSHIVFDFLRIMFIIVFTIRYHQSIYLLSTFLNFITEIMLMVSTVLAADKVQLIANDYRISLFTFYKTQDGINSCGECATFYEDRERLRRTGWAMFITRKPLLLSLSAWLFAYGVILL</sequence>
<keyword evidence="1" id="KW-0472">Membrane</keyword>
<feature type="transmembrane region" description="Helical" evidence="1">
    <location>
        <begin position="229"/>
        <end position="252"/>
    </location>
</feature>
<accession>A0A8X6FHP9</accession>
<evidence type="ECO:0000313" key="2">
    <source>
        <dbReference type="EMBL" id="GFQ79947.1"/>
    </source>
</evidence>
<feature type="transmembrane region" description="Helical" evidence="1">
    <location>
        <begin position="258"/>
        <end position="281"/>
    </location>
</feature>
<keyword evidence="1" id="KW-0812">Transmembrane</keyword>
<feature type="transmembrane region" description="Helical" evidence="1">
    <location>
        <begin position="175"/>
        <end position="197"/>
    </location>
</feature>